<evidence type="ECO:0000313" key="1">
    <source>
        <dbReference type="EMBL" id="KAI1723505.1"/>
    </source>
</evidence>
<protein>
    <submittedName>
        <fullName evidence="1">Uncharacterized protein</fullName>
    </submittedName>
</protein>
<keyword evidence="2" id="KW-1185">Reference proteome</keyword>
<dbReference type="AlphaFoldDB" id="A0AAD4RBH5"/>
<dbReference type="EMBL" id="JAKKPZ010000003">
    <property type="protein sequence ID" value="KAI1723505.1"/>
    <property type="molecule type" value="Genomic_DNA"/>
</dbReference>
<accession>A0AAD4RBH5</accession>
<gene>
    <name evidence="1" type="ORF">DdX_03666</name>
</gene>
<dbReference type="Proteomes" id="UP001201812">
    <property type="component" value="Unassembled WGS sequence"/>
</dbReference>
<comment type="caution">
    <text evidence="1">The sequence shown here is derived from an EMBL/GenBank/DDBJ whole genome shotgun (WGS) entry which is preliminary data.</text>
</comment>
<proteinExistence type="predicted"/>
<reference evidence="1" key="1">
    <citation type="submission" date="2022-01" db="EMBL/GenBank/DDBJ databases">
        <title>Genome Sequence Resource for Two Populations of Ditylenchus destructor, the Migratory Endoparasitic Phytonematode.</title>
        <authorList>
            <person name="Zhang H."/>
            <person name="Lin R."/>
            <person name="Xie B."/>
        </authorList>
    </citation>
    <scope>NUCLEOTIDE SEQUENCE</scope>
    <source>
        <strain evidence="1">BazhouSP</strain>
    </source>
</reference>
<organism evidence="1 2">
    <name type="scientific">Ditylenchus destructor</name>
    <dbReference type="NCBI Taxonomy" id="166010"/>
    <lineage>
        <taxon>Eukaryota</taxon>
        <taxon>Metazoa</taxon>
        <taxon>Ecdysozoa</taxon>
        <taxon>Nematoda</taxon>
        <taxon>Chromadorea</taxon>
        <taxon>Rhabditida</taxon>
        <taxon>Tylenchina</taxon>
        <taxon>Tylenchomorpha</taxon>
        <taxon>Sphaerularioidea</taxon>
        <taxon>Anguinidae</taxon>
        <taxon>Anguininae</taxon>
        <taxon>Ditylenchus</taxon>
    </lineage>
</organism>
<name>A0AAD4RBH5_9BILA</name>
<evidence type="ECO:0000313" key="2">
    <source>
        <dbReference type="Proteomes" id="UP001201812"/>
    </source>
</evidence>
<sequence>MGFSKRKVVVNIFVASPETTNVEWHRIKSMKVPLHHVEKVRDLVAIAKINIDDETISVASKPHVQYFSKRFDKFLDVHSDESVKDGREYNITFFRKVDEGTIEVVNANANVYVVPSGEYMNQIASTNTLNDLVASNAIVVKPDESLECLSRLQKNIPTNSVAKSTDVVTESVNTIASIEQKEDPAKSDAGDRGNLLAITAPFNSDGESSGYKSMNDVPFSTSDLNSVPKTVSFWKKYLSTFILSNKRVVDA</sequence>